<sequence>MRAQCINKTYSFVIKTSNKKHYTIVKNSDKQDEYKYKFKSFSENETIPKMLSKRTIKSISLKNLEPLWITKFRIKSFKFLYLMNYPMWSESNYIFKKQENIVYYSAVLQKSSNLKKMMLEPNKTESKGALKNTAIDVVLDSISVATSYQKELNKHGILFSNFFDSIKKYPDLISTFLGSVVSIRDNYFTCLNSAVFSEGSFVYVPKNTTSPMDLSTYFRINGNITGQFERTLIITEPSSRVSYLEGCTAPFYSKAQLHAAVVELLAFEQSNIKYSTVQNWYPGDSKGSGGILNYVTKRGLCLGDRSKISWTQVETGSSYTWKYPSVVLKGDKSIGEFYSIAITKLLQKADTGTKMIHIGSNTKSKIISKGISLGNSRNCYRGLVLIHNNSNKSINNTQCDSIIVGSSSSANTYPYIMIREPSSSIEHEATIAKIKDEQLFYIQQRCIDVEEAISLIVSGFCKEVIEELPFEFLSEVNELLNSSFVTKIG</sequence>
<evidence type="ECO:0000259" key="3">
    <source>
        <dbReference type="Pfam" id="PF19295"/>
    </source>
</evidence>
<dbReference type="InterPro" id="IPR037284">
    <property type="entry name" value="SUF_FeS_clus_asmbl_SufBD_sf"/>
</dbReference>
<dbReference type="InterPro" id="IPR000825">
    <property type="entry name" value="SUF_FeS_clus_asmbl_SufBD_core"/>
</dbReference>
<feature type="domain" description="SUF system FeS cluster assembly SufBD core" evidence="2">
    <location>
        <begin position="218"/>
        <end position="460"/>
    </location>
</feature>
<dbReference type="Pfam" id="PF01458">
    <property type="entry name" value="SUFBD_core"/>
    <property type="match status" value="1"/>
</dbReference>
<evidence type="ECO:0000256" key="1">
    <source>
        <dbReference type="ARBA" id="ARBA00043967"/>
    </source>
</evidence>
<name>B5A4F7_GYMST</name>
<reference evidence="4" key="1">
    <citation type="journal article" date="2008" name="Mol. Biol. Evol.">
        <title>Nucleus-encoded periplastid-targeted EFL in chlorarachniophytes.</title>
        <authorList>
            <person name="Gile G.H."/>
            <person name="Keeling P.J."/>
        </authorList>
    </citation>
    <scope>NUCLEOTIDE SEQUENCE</scope>
    <source>
        <strain evidence="4">CCMP 2057</strain>
    </source>
</reference>
<dbReference type="PANTHER" id="PTHR30508:SF1">
    <property type="entry name" value="UPF0051 PROTEIN ABCI8, CHLOROPLASTIC-RELATED"/>
    <property type="match status" value="1"/>
</dbReference>
<gene>
    <name evidence="4" type="primary">sufB</name>
</gene>
<accession>B5A4F7</accession>
<evidence type="ECO:0000313" key="4">
    <source>
        <dbReference type="EMBL" id="ACF24509.1"/>
    </source>
</evidence>
<dbReference type="PANTHER" id="PTHR30508">
    <property type="entry name" value="FES CLUSTER ASSEMBLY PROTEIN SUF"/>
    <property type="match status" value="1"/>
</dbReference>
<protein>
    <submittedName>
        <fullName evidence="4">Chloroplast iron sulfur assembly protein SufB</fullName>
    </submittedName>
</protein>
<proteinExistence type="evidence at transcript level"/>
<dbReference type="EMBL" id="EU810241">
    <property type="protein sequence ID" value="ACF24509.1"/>
    <property type="molecule type" value="mRNA"/>
</dbReference>
<geneLocation type="nucleomorph" evidence="4"/>
<organism evidence="4">
    <name type="scientific">Gymnochlora stellata</name>
    <dbReference type="NCBI Taxonomy" id="67809"/>
    <lineage>
        <taxon>Eukaryota</taxon>
        <taxon>Sar</taxon>
        <taxon>Rhizaria</taxon>
        <taxon>Cercozoa</taxon>
        <taxon>Chlorarachniophyceae</taxon>
        <taxon>Gymnochlora</taxon>
    </lineage>
</organism>
<dbReference type="InterPro" id="IPR010231">
    <property type="entry name" value="SUF_FeS_clus_asmbl_SufB"/>
</dbReference>
<keyword evidence="4" id="KW-0542">Nucleomorph</keyword>
<dbReference type="SUPFAM" id="SSF101960">
    <property type="entry name" value="Stabilizer of iron transporter SufD"/>
    <property type="match status" value="1"/>
</dbReference>
<dbReference type="InterPro" id="IPR055346">
    <property type="entry name" value="Fe-S_cluster_assembly_SufBD"/>
</dbReference>
<feature type="domain" description="SUF system FeS cluster assembly SufBD N-terminal" evidence="3">
    <location>
        <begin position="133"/>
        <end position="209"/>
    </location>
</feature>
<dbReference type="InterPro" id="IPR045595">
    <property type="entry name" value="SufBD_N"/>
</dbReference>
<dbReference type="Pfam" id="PF19295">
    <property type="entry name" value="SufBD_N"/>
    <property type="match status" value="1"/>
</dbReference>
<dbReference type="GO" id="GO:0016226">
    <property type="term" value="P:iron-sulfur cluster assembly"/>
    <property type="evidence" value="ECO:0007669"/>
    <property type="project" value="InterPro"/>
</dbReference>
<dbReference type="AlphaFoldDB" id="B5A4F7"/>
<evidence type="ECO:0000259" key="2">
    <source>
        <dbReference type="Pfam" id="PF01458"/>
    </source>
</evidence>
<dbReference type="NCBIfam" id="TIGR01980">
    <property type="entry name" value="sufB"/>
    <property type="match status" value="1"/>
</dbReference>
<comment type="similarity">
    <text evidence="1">Belongs to the iron-sulfur cluster assembly SufBD family.</text>
</comment>